<dbReference type="GO" id="GO:0044781">
    <property type="term" value="P:bacterial-type flagellum organization"/>
    <property type="evidence" value="ECO:0007669"/>
    <property type="project" value="UniProtKB-UniRule"/>
</dbReference>
<keyword evidence="11" id="KW-1006">Bacterial flagellum protein export</keyword>
<dbReference type="AlphaFoldDB" id="A0A1M6L968"/>
<keyword evidence="8" id="KW-0653">Protein transport</keyword>
<evidence type="ECO:0000313" key="17">
    <source>
        <dbReference type="Proteomes" id="UP000183952"/>
    </source>
</evidence>
<dbReference type="Gene3D" id="1.20.120.1380">
    <property type="entry name" value="Flagellar FlhF biosynthesis protein, N domain"/>
    <property type="match status" value="1"/>
</dbReference>
<evidence type="ECO:0000256" key="6">
    <source>
        <dbReference type="ARBA" id="ARBA00022741"/>
    </source>
</evidence>
<comment type="subcellular location">
    <subcellularLocation>
        <location evidence="1">Cell membrane</location>
        <topology evidence="1">Peripheral membrane protein</topology>
        <orientation evidence="1">Cytoplasmic side</orientation>
    </subcellularLocation>
</comment>
<dbReference type="STRING" id="1121331.SAMN02745248_00672"/>
<dbReference type="CDD" id="cd17873">
    <property type="entry name" value="FlhF"/>
    <property type="match status" value="1"/>
</dbReference>
<evidence type="ECO:0000256" key="9">
    <source>
        <dbReference type="ARBA" id="ARBA00023134"/>
    </source>
</evidence>
<keyword evidence="16" id="KW-0282">Flagellum</keyword>
<dbReference type="GO" id="GO:0003924">
    <property type="term" value="F:GTPase activity"/>
    <property type="evidence" value="ECO:0007669"/>
    <property type="project" value="UniProtKB-UniRule"/>
</dbReference>
<keyword evidence="10" id="KW-0472">Membrane</keyword>
<keyword evidence="16" id="KW-0969">Cilium</keyword>
<dbReference type="FunFam" id="3.40.50.300:FF:000695">
    <property type="entry name" value="Flagellar biosynthesis regulator FlhF"/>
    <property type="match status" value="1"/>
</dbReference>
<dbReference type="GO" id="GO:0005886">
    <property type="term" value="C:plasma membrane"/>
    <property type="evidence" value="ECO:0007669"/>
    <property type="project" value="UniProtKB-SubCell"/>
</dbReference>
<dbReference type="Pfam" id="PF00448">
    <property type="entry name" value="SRP54"/>
    <property type="match status" value="1"/>
</dbReference>
<keyword evidence="4" id="KW-0813">Transport</keyword>
<dbReference type="EMBL" id="FRAD01000005">
    <property type="protein sequence ID" value="SHJ67751.1"/>
    <property type="molecule type" value="Genomic_DNA"/>
</dbReference>
<dbReference type="GO" id="GO:0005525">
    <property type="term" value="F:GTP binding"/>
    <property type="evidence" value="ECO:0007669"/>
    <property type="project" value="UniProtKB-UniRule"/>
</dbReference>
<evidence type="ECO:0000256" key="7">
    <source>
        <dbReference type="ARBA" id="ARBA00022795"/>
    </source>
</evidence>
<keyword evidence="7" id="KW-1005">Bacterial flagellum biogenesis</keyword>
<comment type="function">
    <text evidence="12">Necessary for flagellar biosynthesis. May be involved in translocation of the flagellum.</text>
</comment>
<proteinExistence type="inferred from homology"/>
<evidence type="ECO:0000256" key="13">
    <source>
        <dbReference type="NCBIfam" id="TIGR03499"/>
    </source>
</evidence>
<evidence type="ECO:0000256" key="11">
    <source>
        <dbReference type="ARBA" id="ARBA00023225"/>
    </source>
</evidence>
<evidence type="ECO:0000256" key="10">
    <source>
        <dbReference type="ARBA" id="ARBA00023136"/>
    </source>
</evidence>
<dbReference type="RefSeq" id="WP_072902336.1">
    <property type="nucleotide sequence ID" value="NZ_FRAD01000005.1"/>
</dbReference>
<accession>A0A1M6L968</accession>
<keyword evidence="9" id="KW-0342">GTP-binding</keyword>
<evidence type="ECO:0000256" key="1">
    <source>
        <dbReference type="ARBA" id="ARBA00004413"/>
    </source>
</evidence>
<dbReference type="SUPFAM" id="SSF52540">
    <property type="entry name" value="P-loop containing nucleoside triphosphate hydrolases"/>
    <property type="match status" value="1"/>
</dbReference>
<dbReference type="PANTHER" id="PTHR43134">
    <property type="entry name" value="SIGNAL RECOGNITION PARTICLE RECEPTOR SUBUNIT ALPHA"/>
    <property type="match status" value="1"/>
</dbReference>
<sequence length="377" mass="42588">MLIKKYIVNSIPEGMNRIKGELGNDVIIVSQRKVRRSGLIGYFSSKQIEITVAYEKDLSSVNNAYDKYNNYDKHDNRDKVELHSNHEPVLNNQIMKDVNEMKAMISSFVSNNKTASKEEEDLSNYRDFLSQRDIPEDIIDVIVEKLNGKVNNEEEVNVSLLKDIIMDTFDVKICDEKDIKDGVTAFVGPTGVGKTTTIAKLAGKYSLEYKKKVGLITVDTYRIGAVEQLKTYAEIMGIPFEVVFDIKEMERAIEKMKDCHMIFLDTTGRSSKNLMQLQELKAFVKKAEPNKVFLVLSATTKNKDINSIIEGYKIMDYESLIITKLDETTTYGSILTMVKKSKVPVSYVTVGQGVPQDIKKIGEKELAEIVLGETSIC</sequence>
<feature type="domain" description="SRP54-type proteins GTP-binding" evidence="15">
    <location>
        <begin position="181"/>
        <end position="372"/>
    </location>
</feature>
<dbReference type="PANTHER" id="PTHR43134:SF3">
    <property type="entry name" value="FLAGELLAR BIOSYNTHESIS PROTEIN FLHF"/>
    <property type="match status" value="1"/>
</dbReference>
<comment type="similarity">
    <text evidence="2">Belongs to the GTP-binding SRP family.</text>
</comment>
<dbReference type="InterPro" id="IPR020006">
    <property type="entry name" value="FlhF"/>
</dbReference>
<dbReference type="GO" id="GO:0006614">
    <property type="term" value="P:SRP-dependent cotranslational protein targeting to membrane"/>
    <property type="evidence" value="ECO:0007669"/>
    <property type="project" value="UniProtKB-UniRule"/>
</dbReference>
<evidence type="ECO:0000256" key="4">
    <source>
        <dbReference type="ARBA" id="ARBA00022448"/>
    </source>
</evidence>
<keyword evidence="5" id="KW-1003">Cell membrane</keyword>
<evidence type="ECO:0000256" key="5">
    <source>
        <dbReference type="ARBA" id="ARBA00022475"/>
    </source>
</evidence>
<evidence type="ECO:0000259" key="14">
    <source>
        <dbReference type="SMART" id="SM00382"/>
    </source>
</evidence>
<organism evidence="16 17">
    <name type="scientific">Hathewaya proteolytica DSM 3090</name>
    <dbReference type="NCBI Taxonomy" id="1121331"/>
    <lineage>
        <taxon>Bacteria</taxon>
        <taxon>Bacillati</taxon>
        <taxon>Bacillota</taxon>
        <taxon>Clostridia</taxon>
        <taxon>Eubacteriales</taxon>
        <taxon>Clostridiaceae</taxon>
        <taxon>Hathewaya</taxon>
    </lineage>
</organism>
<protein>
    <recommendedName>
        <fullName evidence="3 13">Flagellar biosynthesis protein FlhF</fullName>
    </recommendedName>
</protein>
<dbReference type="SMART" id="SM00962">
    <property type="entry name" value="SRP54"/>
    <property type="match status" value="1"/>
</dbReference>
<dbReference type="GO" id="GO:0015031">
    <property type="term" value="P:protein transport"/>
    <property type="evidence" value="ECO:0007669"/>
    <property type="project" value="UniProtKB-KW"/>
</dbReference>
<evidence type="ECO:0000256" key="3">
    <source>
        <dbReference type="ARBA" id="ARBA00014919"/>
    </source>
</evidence>
<dbReference type="InterPro" id="IPR027417">
    <property type="entry name" value="P-loop_NTPase"/>
</dbReference>
<evidence type="ECO:0000256" key="2">
    <source>
        <dbReference type="ARBA" id="ARBA00008531"/>
    </source>
</evidence>
<dbReference type="InterPro" id="IPR047040">
    <property type="entry name" value="FlhF__GTPase_dom"/>
</dbReference>
<dbReference type="OrthoDB" id="9778554at2"/>
<evidence type="ECO:0000256" key="8">
    <source>
        <dbReference type="ARBA" id="ARBA00022927"/>
    </source>
</evidence>
<name>A0A1M6L968_9CLOT</name>
<reference evidence="16 17" key="1">
    <citation type="submission" date="2016-11" db="EMBL/GenBank/DDBJ databases">
        <authorList>
            <person name="Jaros S."/>
            <person name="Januszkiewicz K."/>
            <person name="Wedrychowicz H."/>
        </authorList>
    </citation>
    <scope>NUCLEOTIDE SEQUENCE [LARGE SCALE GENOMIC DNA]</scope>
    <source>
        <strain evidence="16 17">DSM 3090</strain>
    </source>
</reference>
<feature type="domain" description="AAA+ ATPase" evidence="14">
    <location>
        <begin position="180"/>
        <end position="326"/>
    </location>
</feature>
<gene>
    <name evidence="16" type="ORF">SAMN02745248_00672</name>
</gene>
<dbReference type="GO" id="GO:0005047">
    <property type="term" value="F:signal recognition particle binding"/>
    <property type="evidence" value="ECO:0007669"/>
    <property type="project" value="TreeGrafter"/>
</dbReference>
<dbReference type="NCBIfam" id="TIGR03499">
    <property type="entry name" value="FlhF"/>
    <property type="match status" value="1"/>
</dbReference>
<evidence type="ECO:0000259" key="15">
    <source>
        <dbReference type="SMART" id="SM00962"/>
    </source>
</evidence>
<dbReference type="Gene3D" id="3.40.50.300">
    <property type="entry name" value="P-loop containing nucleotide triphosphate hydrolases"/>
    <property type="match status" value="1"/>
</dbReference>
<keyword evidence="16" id="KW-0966">Cell projection</keyword>
<dbReference type="InterPro" id="IPR000897">
    <property type="entry name" value="SRP54_GTPase_dom"/>
</dbReference>
<keyword evidence="6" id="KW-0547">Nucleotide-binding</keyword>
<dbReference type="Proteomes" id="UP000183952">
    <property type="component" value="Unassembled WGS sequence"/>
</dbReference>
<dbReference type="InterPro" id="IPR003593">
    <property type="entry name" value="AAA+_ATPase"/>
</dbReference>
<keyword evidence="17" id="KW-1185">Reference proteome</keyword>
<evidence type="ECO:0000256" key="12">
    <source>
        <dbReference type="ARBA" id="ARBA00025337"/>
    </source>
</evidence>
<evidence type="ECO:0000313" key="16">
    <source>
        <dbReference type="EMBL" id="SHJ67751.1"/>
    </source>
</evidence>
<dbReference type="SMART" id="SM00382">
    <property type="entry name" value="AAA"/>
    <property type="match status" value="1"/>
</dbReference>